<keyword evidence="2" id="KW-1185">Reference proteome</keyword>
<accession>A0A1Z4LJ31</accession>
<protein>
    <recommendedName>
        <fullName evidence="3">DUF928 domain-containing protein</fullName>
    </recommendedName>
</protein>
<dbReference type="Pfam" id="PF06051">
    <property type="entry name" value="DUF928"/>
    <property type="match status" value="1"/>
</dbReference>
<dbReference type="AlphaFoldDB" id="A0A1Z4LJ31"/>
<evidence type="ECO:0000313" key="1">
    <source>
        <dbReference type="EMBL" id="BAY81246.1"/>
    </source>
</evidence>
<name>A0A1Z4LJ31_9CYAN</name>
<dbReference type="Proteomes" id="UP000218418">
    <property type="component" value="Chromosome"/>
</dbReference>
<proteinExistence type="predicted"/>
<organism evidence="1 2">
    <name type="scientific">Calothrix parasitica NIES-267</name>
    <dbReference type="NCBI Taxonomy" id="1973488"/>
    <lineage>
        <taxon>Bacteria</taxon>
        <taxon>Bacillati</taxon>
        <taxon>Cyanobacteriota</taxon>
        <taxon>Cyanophyceae</taxon>
        <taxon>Nostocales</taxon>
        <taxon>Calotrichaceae</taxon>
        <taxon>Calothrix</taxon>
    </lineage>
</organism>
<evidence type="ECO:0000313" key="2">
    <source>
        <dbReference type="Proteomes" id="UP000218418"/>
    </source>
</evidence>
<evidence type="ECO:0008006" key="3">
    <source>
        <dbReference type="Google" id="ProtNLM"/>
    </source>
</evidence>
<sequence>MNHPSSRFWRNNRRLASLVMGMLLLMTAIPVYAKYQPKDRKQASGYSSAGGSRSECTSGSIPLTLLAPNTFVGKTASLRPMLAWYSSNPGTVRFRLYEFQSAKRVKQIGESKEIPSTAGINKLKLPNDYPELTVGKKYFWQIAHDCGSSPITNRAEFMVINPESIAKNKFTTIPEAVNYYGENELWYEALEEALKTETDVKSNQTLSVLIQELAESEMFIGSEIEIRMIKKRIGHLEEISQNLGNGEWGIGDR</sequence>
<gene>
    <name evidence="1" type="ORF">NIES267_07220</name>
</gene>
<dbReference type="EMBL" id="AP018227">
    <property type="protein sequence ID" value="BAY81246.1"/>
    <property type="molecule type" value="Genomic_DNA"/>
</dbReference>
<reference evidence="1 2" key="1">
    <citation type="submission" date="2017-06" db="EMBL/GenBank/DDBJ databases">
        <title>Genome sequencing of cyanobaciteial culture collection at National Institute for Environmental Studies (NIES).</title>
        <authorList>
            <person name="Hirose Y."/>
            <person name="Shimura Y."/>
            <person name="Fujisawa T."/>
            <person name="Nakamura Y."/>
            <person name="Kawachi M."/>
        </authorList>
    </citation>
    <scope>NUCLEOTIDE SEQUENCE [LARGE SCALE GENOMIC DNA]</scope>
    <source>
        <strain evidence="1 2">NIES-267</strain>
    </source>
</reference>
<dbReference type="InterPro" id="IPR010328">
    <property type="entry name" value="DUF928"/>
</dbReference>